<dbReference type="GO" id="GO:0005886">
    <property type="term" value="C:plasma membrane"/>
    <property type="evidence" value="ECO:0007669"/>
    <property type="project" value="TreeGrafter"/>
</dbReference>
<dbReference type="GO" id="GO:0015123">
    <property type="term" value="F:acetate transmembrane transporter activity"/>
    <property type="evidence" value="ECO:0007669"/>
    <property type="project" value="TreeGrafter"/>
</dbReference>
<feature type="transmembrane region" description="Helical" evidence="7">
    <location>
        <begin position="142"/>
        <end position="164"/>
    </location>
</feature>
<evidence type="ECO:0000256" key="3">
    <source>
        <dbReference type="ARBA" id="ARBA00022692"/>
    </source>
</evidence>
<sequence length="242" mass="25574">MSNEKTDIEQISIVNGPVPSLKPVPPTSTIANPAPAGIFAFAGTTFLLSMLNVNTRGIQTPNVVVGMSLFAGGLLQFVAGMWEYPRGNVFGATCFSSFGTFWMSYATILIPGSGIISAYTNPKELDNALGLYLIVWMMLTKYSSFSILFGTLALAFGLLAGGLFTGVAKFTKAGGVVGIIVALVAYYIGANDLLAGDAQPLFRLPQENRQVWHLSLNQKASTSKSPVAARSGFGVPQIHGKA</sequence>
<name>A0A9P5NJU8_GYMJU</name>
<evidence type="ECO:0000313" key="8">
    <source>
        <dbReference type="EMBL" id="KAF8887881.1"/>
    </source>
</evidence>
<dbReference type="AlphaFoldDB" id="A0A9P5NJU8"/>
<evidence type="ECO:0000256" key="5">
    <source>
        <dbReference type="ARBA" id="ARBA00023136"/>
    </source>
</evidence>
<dbReference type="InterPro" id="IPR051633">
    <property type="entry name" value="AceTr"/>
</dbReference>
<dbReference type="OrthoDB" id="3648309at2759"/>
<keyword evidence="3 7" id="KW-0812">Transmembrane</keyword>
<dbReference type="PANTHER" id="PTHR31123:SF1">
    <property type="entry name" value="ACCUMULATION OF DYADS PROTEIN 2-RELATED"/>
    <property type="match status" value="1"/>
</dbReference>
<comment type="similarity">
    <text evidence="2">Belongs to the acetate uptake transporter (AceTr) (TC 2.A.96) family.</text>
</comment>
<dbReference type="InterPro" id="IPR000791">
    <property type="entry name" value="Gpr1/Fun34/SatP-like"/>
</dbReference>
<reference evidence="8" key="1">
    <citation type="submission" date="2020-11" db="EMBL/GenBank/DDBJ databases">
        <authorList>
            <consortium name="DOE Joint Genome Institute"/>
            <person name="Ahrendt S."/>
            <person name="Riley R."/>
            <person name="Andreopoulos W."/>
            <person name="LaButti K."/>
            <person name="Pangilinan J."/>
            <person name="Ruiz-duenas F.J."/>
            <person name="Barrasa J.M."/>
            <person name="Sanchez-Garcia M."/>
            <person name="Camarero S."/>
            <person name="Miyauchi S."/>
            <person name="Serrano A."/>
            <person name="Linde D."/>
            <person name="Babiker R."/>
            <person name="Drula E."/>
            <person name="Ayuso-Fernandez I."/>
            <person name="Pacheco R."/>
            <person name="Padilla G."/>
            <person name="Ferreira P."/>
            <person name="Barriuso J."/>
            <person name="Kellner H."/>
            <person name="Castanera R."/>
            <person name="Alfaro M."/>
            <person name="Ramirez L."/>
            <person name="Pisabarro A.G."/>
            <person name="Kuo A."/>
            <person name="Tritt A."/>
            <person name="Lipzen A."/>
            <person name="He G."/>
            <person name="Yan M."/>
            <person name="Ng V."/>
            <person name="Cullen D."/>
            <person name="Martin F."/>
            <person name="Rosso M.-N."/>
            <person name="Henrissat B."/>
            <person name="Hibbett D."/>
            <person name="Martinez A.T."/>
            <person name="Grigoriev I.V."/>
        </authorList>
    </citation>
    <scope>NUCLEOTIDE SEQUENCE</scope>
    <source>
        <strain evidence="8">AH 44721</strain>
    </source>
</reference>
<proteinExistence type="inferred from homology"/>
<feature type="transmembrane region" description="Helical" evidence="7">
    <location>
        <begin position="63"/>
        <end position="82"/>
    </location>
</feature>
<dbReference type="EMBL" id="JADNYJ010000088">
    <property type="protein sequence ID" value="KAF8887881.1"/>
    <property type="molecule type" value="Genomic_DNA"/>
</dbReference>
<feature type="region of interest" description="Disordered" evidence="6">
    <location>
        <begin position="223"/>
        <end position="242"/>
    </location>
</feature>
<evidence type="ECO:0000256" key="2">
    <source>
        <dbReference type="ARBA" id="ARBA00005587"/>
    </source>
</evidence>
<organism evidence="8 9">
    <name type="scientific">Gymnopilus junonius</name>
    <name type="common">Spectacular rustgill mushroom</name>
    <name type="synonym">Gymnopilus spectabilis subsp. junonius</name>
    <dbReference type="NCBI Taxonomy" id="109634"/>
    <lineage>
        <taxon>Eukaryota</taxon>
        <taxon>Fungi</taxon>
        <taxon>Dikarya</taxon>
        <taxon>Basidiomycota</taxon>
        <taxon>Agaricomycotina</taxon>
        <taxon>Agaricomycetes</taxon>
        <taxon>Agaricomycetidae</taxon>
        <taxon>Agaricales</taxon>
        <taxon>Agaricineae</taxon>
        <taxon>Hymenogastraceae</taxon>
        <taxon>Gymnopilus</taxon>
    </lineage>
</organism>
<dbReference type="NCBIfam" id="NF038013">
    <property type="entry name" value="AceTr_1"/>
    <property type="match status" value="1"/>
</dbReference>
<feature type="transmembrane region" description="Helical" evidence="7">
    <location>
        <begin position="102"/>
        <end position="121"/>
    </location>
</feature>
<evidence type="ECO:0000256" key="7">
    <source>
        <dbReference type="SAM" id="Phobius"/>
    </source>
</evidence>
<protein>
    <submittedName>
        <fullName evidence="8">GPR1/FUN34/yaaH family-domain-containing protein</fullName>
    </submittedName>
</protein>
<keyword evidence="4 7" id="KW-1133">Transmembrane helix</keyword>
<evidence type="ECO:0000256" key="6">
    <source>
        <dbReference type="SAM" id="MobiDB-lite"/>
    </source>
</evidence>
<feature type="transmembrane region" description="Helical" evidence="7">
    <location>
        <begin position="30"/>
        <end position="51"/>
    </location>
</feature>
<feature type="transmembrane region" description="Helical" evidence="7">
    <location>
        <begin position="170"/>
        <end position="189"/>
    </location>
</feature>
<comment type="subcellular location">
    <subcellularLocation>
        <location evidence="1">Membrane</location>
        <topology evidence="1">Multi-pass membrane protein</topology>
    </subcellularLocation>
</comment>
<keyword evidence="5 7" id="KW-0472">Membrane</keyword>
<gene>
    <name evidence="8" type="ORF">CPB84DRAFT_1749661</name>
</gene>
<evidence type="ECO:0000256" key="1">
    <source>
        <dbReference type="ARBA" id="ARBA00004141"/>
    </source>
</evidence>
<keyword evidence="9" id="KW-1185">Reference proteome</keyword>
<dbReference type="Proteomes" id="UP000724874">
    <property type="component" value="Unassembled WGS sequence"/>
</dbReference>
<evidence type="ECO:0000313" key="9">
    <source>
        <dbReference type="Proteomes" id="UP000724874"/>
    </source>
</evidence>
<accession>A0A9P5NJU8</accession>
<dbReference type="Pfam" id="PF01184">
    <property type="entry name" value="Gpr1_Fun34_YaaH"/>
    <property type="match status" value="1"/>
</dbReference>
<comment type="caution">
    <text evidence="8">The sequence shown here is derived from an EMBL/GenBank/DDBJ whole genome shotgun (WGS) entry which is preliminary data.</text>
</comment>
<evidence type="ECO:0000256" key="4">
    <source>
        <dbReference type="ARBA" id="ARBA00022989"/>
    </source>
</evidence>
<dbReference type="PANTHER" id="PTHR31123">
    <property type="entry name" value="ACCUMULATION OF DYADS PROTEIN 2-RELATED"/>
    <property type="match status" value="1"/>
</dbReference>